<keyword evidence="1" id="KW-1185">Reference proteome</keyword>
<sequence>MNENFGNLHEILWVEIGTFATWEAVHAYCAQHRYHKRHSPNPRVVYYECYRRRHHDCRYRLKAEELDFGEFQITLYQADQHRYFLAVLGAI</sequence>
<name>A0A914GXV6_GLORO</name>
<accession>A0A914GXV6</accession>
<evidence type="ECO:0000313" key="2">
    <source>
        <dbReference type="WBParaSite" id="Gr19_v10_g1215.t1"/>
    </source>
</evidence>
<dbReference type="AlphaFoldDB" id="A0A914GXV6"/>
<dbReference type="Proteomes" id="UP000887572">
    <property type="component" value="Unplaced"/>
</dbReference>
<dbReference type="WBParaSite" id="Gr19_v10_g1215.t1">
    <property type="protein sequence ID" value="Gr19_v10_g1215.t1"/>
    <property type="gene ID" value="Gr19_v10_g1215"/>
</dbReference>
<organism evidence="1 2">
    <name type="scientific">Globodera rostochiensis</name>
    <name type="common">Golden nematode worm</name>
    <name type="synonym">Heterodera rostochiensis</name>
    <dbReference type="NCBI Taxonomy" id="31243"/>
    <lineage>
        <taxon>Eukaryota</taxon>
        <taxon>Metazoa</taxon>
        <taxon>Ecdysozoa</taxon>
        <taxon>Nematoda</taxon>
        <taxon>Chromadorea</taxon>
        <taxon>Rhabditida</taxon>
        <taxon>Tylenchina</taxon>
        <taxon>Tylenchomorpha</taxon>
        <taxon>Tylenchoidea</taxon>
        <taxon>Heteroderidae</taxon>
        <taxon>Heteroderinae</taxon>
        <taxon>Globodera</taxon>
    </lineage>
</organism>
<reference evidence="2" key="1">
    <citation type="submission" date="2022-11" db="UniProtKB">
        <authorList>
            <consortium name="WormBaseParasite"/>
        </authorList>
    </citation>
    <scope>IDENTIFICATION</scope>
</reference>
<evidence type="ECO:0000313" key="1">
    <source>
        <dbReference type="Proteomes" id="UP000887572"/>
    </source>
</evidence>
<proteinExistence type="predicted"/>
<protein>
    <submittedName>
        <fullName evidence="2">Uncharacterized protein</fullName>
    </submittedName>
</protein>